<dbReference type="GO" id="GO:0006355">
    <property type="term" value="P:regulation of DNA-templated transcription"/>
    <property type="evidence" value="ECO:0007669"/>
    <property type="project" value="UniProtKB-UniRule"/>
</dbReference>
<dbReference type="Proteomes" id="UP000226179">
    <property type="component" value="Unassembled WGS sequence"/>
</dbReference>
<dbReference type="InterPro" id="IPR029057">
    <property type="entry name" value="PRTase-like"/>
</dbReference>
<proteinExistence type="inferred from homology"/>
<dbReference type="CDD" id="cd06223">
    <property type="entry name" value="PRTases_typeI"/>
    <property type="match status" value="1"/>
</dbReference>
<sequence length="177" mass="20359">MEVKMKILLDENGIRRSITRISYEIIERNKTVDNIVLVGIKSRGDILAERIKQKLKELENIDVPLETIDITYYRDDIDRKNFELDIKDIEFKTNLTGKIVVIVDDVLYTGRTIRAGLDAILSKSRPAKIQLACLIDRGHRELPIRADFIGKNIPTSHSENIEVYLKELDGKEEVVIL</sequence>
<protein>
    <recommendedName>
        <fullName evidence="4">Bifunctional protein PyrR</fullName>
    </recommendedName>
    <domain>
        <recommendedName>
            <fullName evidence="4">Pyrimidine operon regulatory protein</fullName>
        </recommendedName>
    </domain>
    <domain>
        <recommendedName>
            <fullName evidence="4">Uracil phosphoribosyltransferase</fullName>
            <shortName evidence="4">UPRTase</shortName>
            <ecNumber evidence="4">2.4.2.9</ecNumber>
        </recommendedName>
    </domain>
</protein>
<reference evidence="7 9" key="2">
    <citation type="submission" date="2017-08" db="EMBL/GenBank/DDBJ databases">
        <title>Analysis of Fusobacterium persistence and antibiotic response in human colorectal.</title>
        <authorList>
            <person name="Bullman S."/>
        </authorList>
    </citation>
    <scope>NUCLEOTIDE SEQUENCE [LARGE SCALE GENOMIC DNA]</scope>
    <source>
        <strain evidence="7 9">P2_CP</strain>
    </source>
</reference>
<organism evidence="6 8">
    <name type="scientific">Fusobacterium animalis</name>
    <dbReference type="NCBI Taxonomy" id="76859"/>
    <lineage>
        <taxon>Bacteria</taxon>
        <taxon>Fusobacteriati</taxon>
        <taxon>Fusobacteriota</taxon>
        <taxon>Fusobacteriia</taxon>
        <taxon>Fusobacteriales</taxon>
        <taxon>Fusobacteriaceae</taxon>
        <taxon>Fusobacterium</taxon>
    </lineage>
</organism>
<keyword evidence="2 4" id="KW-0805">Transcription regulation</keyword>
<dbReference type="EMBL" id="NPND01000004">
    <property type="protein sequence ID" value="PIM93220.1"/>
    <property type="molecule type" value="Genomic_DNA"/>
</dbReference>
<evidence type="ECO:0000313" key="7">
    <source>
        <dbReference type="EMBL" id="PIM93220.1"/>
    </source>
</evidence>
<evidence type="ECO:0000313" key="6">
    <source>
        <dbReference type="EMBL" id="PGH24342.1"/>
    </source>
</evidence>
<reference evidence="6 8" key="1">
    <citation type="submission" date="2017-06" db="EMBL/GenBank/DDBJ databases">
        <title>Draft genome sequence of Fusobacterium nucleatum subsp. animalis KCOM 1280 (=ChDC F318).</title>
        <authorList>
            <person name="Kook J.-K."/>
            <person name="Park S.-N."/>
            <person name="Lim Y.K."/>
            <person name="Roh H."/>
        </authorList>
    </citation>
    <scope>NUCLEOTIDE SEQUENCE [LARGE SCALE GENOMIC DNA]</scope>
    <source>
        <strain evidence="6">KCOM 1280</strain>
        <strain evidence="8">KCOM 1280 ( ChDC F318)</strain>
    </source>
</reference>
<dbReference type="EMBL" id="NJGJ01000001">
    <property type="protein sequence ID" value="PGH24342.1"/>
    <property type="molecule type" value="Genomic_DNA"/>
</dbReference>
<dbReference type="FunFam" id="3.40.50.2020:FF:000020">
    <property type="entry name" value="Bifunctional protein PyrR"/>
    <property type="match status" value="1"/>
</dbReference>
<dbReference type="HAMAP" id="MF_01219">
    <property type="entry name" value="PyrR"/>
    <property type="match status" value="1"/>
</dbReference>
<gene>
    <name evidence="4" type="primary">pyrR</name>
    <name evidence="7" type="ORF">CI114_02180</name>
    <name evidence="6" type="ORF">RN90_02165</name>
</gene>
<evidence type="ECO:0000256" key="2">
    <source>
        <dbReference type="ARBA" id="ARBA00023015"/>
    </source>
</evidence>
<dbReference type="PANTHER" id="PTHR11608:SF0">
    <property type="entry name" value="BIFUNCTIONAL PROTEIN PYRR"/>
    <property type="match status" value="1"/>
</dbReference>
<dbReference type="EC" id="2.4.2.9" evidence="4"/>
<dbReference type="Pfam" id="PF00156">
    <property type="entry name" value="Pribosyltran"/>
    <property type="match status" value="1"/>
</dbReference>
<comment type="similarity">
    <text evidence="1 4">Belongs to the purine/pyrimidine phosphoribosyltransferase family. PyrR subfamily.</text>
</comment>
<dbReference type="InterPro" id="IPR023050">
    <property type="entry name" value="PyrR"/>
</dbReference>
<feature type="short sequence motif" description="PRPP-binding" evidence="4">
    <location>
        <begin position="100"/>
        <end position="112"/>
    </location>
</feature>
<dbReference type="InterPro" id="IPR050137">
    <property type="entry name" value="PyrR_bifunctional"/>
</dbReference>
<evidence type="ECO:0000313" key="9">
    <source>
        <dbReference type="Proteomes" id="UP000230719"/>
    </source>
</evidence>
<keyword evidence="4 6" id="KW-0808">Transferase</keyword>
<name>A0A2B7YU11_9FUSO</name>
<comment type="caution">
    <text evidence="6">The sequence shown here is derived from an EMBL/GenBank/DDBJ whole genome shotgun (WGS) entry which is preliminary data.</text>
</comment>
<dbReference type="GO" id="GO:0004845">
    <property type="term" value="F:uracil phosphoribosyltransferase activity"/>
    <property type="evidence" value="ECO:0007669"/>
    <property type="project" value="UniProtKB-UniRule"/>
</dbReference>
<evidence type="ECO:0000256" key="3">
    <source>
        <dbReference type="ARBA" id="ARBA00023163"/>
    </source>
</evidence>
<dbReference type="NCBIfam" id="NF003548">
    <property type="entry name" value="PRK05205.1-4"/>
    <property type="match status" value="1"/>
</dbReference>
<feature type="domain" description="Phosphoribosyltransferase" evidence="5">
    <location>
        <begin position="8"/>
        <end position="156"/>
    </location>
</feature>
<dbReference type="AlphaFoldDB" id="A0A2B7YU11"/>
<dbReference type="Gene3D" id="3.40.50.2020">
    <property type="match status" value="1"/>
</dbReference>
<evidence type="ECO:0000259" key="5">
    <source>
        <dbReference type="Pfam" id="PF00156"/>
    </source>
</evidence>
<evidence type="ECO:0000256" key="4">
    <source>
        <dbReference type="HAMAP-Rule" id="MF_01219"/>
    </source>
</evidence>
<comment type="function">
    <text evidence="4">Also displays a weak uracil phosphoribosyltransferase activity which is not physiologically significant.</text>
</comment>
<comment type="function">
    <text evidence="4">Regulates the transcription of the pyrimidine nucleotide (pyr) operon in response to exogenous pyrimidines.</text>
</comment>
<keyword evidence="3 4" id="KW-0804">Transcription</keyword>
<dbReference type="Proteomes" id="UP000230719">
    <property type="component" value="Unassembled WGS sequence"/>
</dbReference>
<evidence type="ECO:0000256" key="1">
    <source>
        <dbReference type="ARBA" id="ARBA00005565"/>
    </source>
</evidence>
<dbReference type="SUPFAM" id="SSF53271">
    <property type="entry name" value="PRTase-like"/>
    <property type="match status" value="1"/>
</dbReference>
<comment type="catalytic activity">
    <reaction evidence="4">
        <text>UMP + diphosphate = 5-phospho-alpha-D-ribose 1-diphosphate + uracil</text>
        <dbReference type="Rhea" id="RHEA:13017"/>
        <dbReference type="ChEBI" id="CHEBI:17568"/>
        <dbReference type="ChEBI" id="CHEBI:33019"/>
        <dbReference type="ChEBI" id="CHEBI:57865"/>
        <dbReference type="ChEBI" id="CHEBI:58017"/>
        <dbReference type="EC" id="2.4.2.9"/>
    </reaction>
</comment>
<dbReference type="PANTHER" id="PTHR11608">
    <property type="entry name" value="BIFUNCTIONAL PROTEIN PYRR"/>
    <property type="match status" value="1"/>
</dbReference>
<dbReference type="NCBIfam" id="NF003549">
    <property type="entry name" value="PRK05205.1-5"/>
    <property type="match status" value="1"/>
</dbReference>
<keyword evidence="4 6" id="KW-0328">Glycosyltransferase</keyword>
<evidence type="ECO:0000313" key="8">
    <source>
        <dbReference type="Proteomes" id="UP000226179"/>
    </source>
</evidence>
<accession>A0A2B7YU11</accession>
<dbReference type="InterPro" id="IPR000836">
    <property type="entry name" value="PRTase_dom"/>
</dbReference>